<dbReference type="GO" id="GO:0003677">
    <property type="term" value="F:DNA binding"/>
    <property type="evidence" value="ECO:0007669"/>
    <property type="project" value="InterPro"/>
</dbReference>
<dbReference type="Proteomes" id="UP000199220">
    <property type="component" value="Unassembled WGS sequence"/>
</dbReference>
<dbReference type="InterPro" id="IPR021886">
    <property type="entry name" value="MgsA_C"/>
</dbReference>
<dbReference type="FunFam" id="1.20.272.10:FF:000001">
    <property type="entry name" value="Putative AAA family ATPase"/>
    <property type="match status" value="1"/>
</dbReference>
<dbReference type="InterPro" id="IPR027417">
    <property type="entry name" value="P-loop_NTPase"/>
</dbReference>
<dbReference type="InterPro" id="IPR051314">
    <property type="entry name" value="AAA_ATPase_RarA/MGS1/WRNIP1"/>
</dbReference>
<protein>
    <submittedName>
        <fullName evidence="5">Recombination protein MgsA</fullName>
    </submittedName>
</protein>
<evidence type="ECO:0000313" key="5">
    <source>
        <dbReference type="EMBL" id="SEE06023.1"/>
    </source>
</evidence>
<dbReference type="Pfam" id="PF16193">
    <property type="entry name" value="AAA_assoc_2"/>
    <property type="match status" value="1"/>
</dbReference>
<dbReference type="InterPro" id="IPR003959">
    <property type="entry name" value="ATPase_AAA_core"/>
</dbReference>
<keyword evidence="3" id="KW-0067">ATP-binding</keyword>
<dbReference type="InterPro" id="IPR003593">
    <property type="entry name" value="AAA+_ATPase"/>
</dbReference>
<evidence type="ECO:0000256" key="3">
    <source>
        <dbReference type="ARBA" id="ARBA00022840"/>
    </source>
</evidence>
<dbReference type="GO" id="GO:0000731">
    <property type="term" value="P:DNA synthesis involved in DNA repair"/>
    <property type="evidence" value="ECO:0007669"/>
    <property type="project" value="TreeGrafter"/>
</dbReference>
<dbReference type="Gene3D" id="1.20.272.10">
    <property type="match status" value="1"/>
</dbReference>
<name>A0A1H5FRG3_9MICO</name>
<dbReference type="FunFam" id="3.40.50.300:FF:000345">
    <property type="entry name" value="AAA family ATPase"/>
    <property type="match status" value="1"/>
</dbReference>
<dbReference type="InterPro" id="IPR032423">
    <property type="entry name" value="AAA_assoc_2"/>
</dbReference>
<dbReference type="InterPro" id="IPR008921">
    <property type="entry name" value="DNA_pol3_clamp-load_cplx_C"/>
</dbReference>
<dbReference type="AlphaFoldDB" id="A0A1H5FRG3"/>
<sequence length="479" mass="51315">MGGRAPETIEHLVIIAGVRVSVWARRLLGVDLFESAGTDEVGVPQPSAGAPLAVRMRPSRPEEVLGQAHLLEPGSPLRRLIEPPEAGALPPSSVILWGPPGTGKTTLAYLVAHVSGRRFVELSAVTAGVKDVRQVIADARRRLAGSGEETVLFIDEVHRFSKTQQDALLPAVENRWVTLMAATTENPSFAVISPLLSRSIMLTLRSLETEDLDALITRALADERGLGGRIPLEDDAREYLLRLAGGDARKSLTILEAAAGTAGSAGAESITLDAMERAIDVAAVRYDRDGDQHYDVISAFIKSMRGSDVDAALHYLARMVVAGEDPRFIARRIVIAASEDVGMADPTALQTAVAAAQSVALIGMPEARIILAQAVVHVASAPKSNASYAGINAAIADVQAGRIGVVPAHLRDSHYAGSQRIGHGAGYVYSHDEPHGVARQEYLPEDLAGSRYYQPTDRGFERTLTERLDRVRDLLGRDR</sequence>
<dbReference type="SUPFAM" id="SSF48019">
    <property type="entry name" value="post-AAA+ oligomerization domain-like"/>
    <property type="match status" value="1"/>
</dbReference>
<dbReference type="GO" id="GO:0006261">
    <property type="term" value="P:DNA-templated DNA replication"/>
    <property type="evidence" value="ECO:0007669"/>
    <property type="project" value="TreeGrafter"/>
</dbReference>
<proteinExistence type="inferred from homology"/>
<keyword evidence="6" id="KW-1185">Reference proteome</keyword>
<dbReference type="GO" id="GO:0005524">
    <property type="term" value="F:ATP binding"/>
    <property type="evidence" value="ECO:0007669"/>
    <property type="project" value="UniProtKB-KW"/>
</dbReference>
<dbReference type="FunFam" id="1.10.3710.10:FF:000003">
    <property type="entry name" value="ATPase, AAA family protein"/>
    <property type="match status" value="1"/>
</dbReference>
<organism evidence="5 6">
    <name type="scientific">Ruania alba</name>
    <dbReference type="NCBI Taxonomy" id="648782"/>
    <lineage>
        <taxon>Bacteria</taxon>
        <taxon>Bacillati</taxon>
        <taxon>Actinomycetota</taxon>
        <taxon>Actinomycetes</taxon>
        <taxon>Micrococcales</taxon>
        <taxon>Ruaniaceae</taxon>
        <taxon>Ruania</taxon>
    </lineage>
</organism>
<dbReference type="GO" id="GO:0016887">
    <property type="term" value="F:ATP hydrolysis activity"/>
    <property type="evidence" value="ECO:0007669"/>
    <property type="project" value="InterPro"/>
</dbReference>
<dbReference type="GO" id="GO:0008047">
    <property type="term" value="F:enzyme activator activity"/>
    <property type="evidence" value="ECO:0007669"/>
    <property type="project" value="TreeGrafter"/>
</dbReference>
<accession>A0A1H5FRG3</accession>
<evidence type="ECO:0000259" key="4">
    <source>
        <dbReference type="SMART" id="SM00382"/>
    </source>
</evidence>
<dbReference type="STRING" id="648782.SAMN04488554_1424"/>
<dbReference type="SMART" id="SM00382">
    <property type="entry name" value="AAA"/>
    <property type="match status" value="1"/>
</dbReference>
<dbReference type="Gene3D" id="1.10.8.60">
    <property type="match status" value="1"/>
</dbReference>
<dbReference type="Pfam" id="PF00004">
    <property type="entry name" value="AAA"/>
    <property type="match status" value="1"/>
</dbReference>
<feature type="domain" description="AAA+ ATPase" evidence="4">
    <location>
        <begin position="90"/>
        <end position="207"/>
    </location>
</feature>
<dbReference type="PANTHER" id="PTHR13779">
    <property type="entry name" value="WERNER HELICASE-INTERACTING PROTEIN 1 FAMILY MEMBER"/>
    <property type="match status" value="1"/>
</dbReference>
<reference evidence="6" key="1">
    <citation type="submission" date="2016-10" db="EMBL/GenBank/DDBJ databases">
        <authorList>
            <person name="Varghese N."/>
            <person name="Submissions S."/>
        </authorList>
    </citation>
    <scope>NUCLEOTIDE SEQUENCE [LARGE SCALE GENOMIC DNA]</scope>
    <source>
        <strain evidence="6">DSM 21368</strain>
    </source>
</reference>
<dbReference type="SUPFAM" id="SSF52540">
    <property type="entry name" value="P-loop containing nucleoside triphosphate hydrolases"/>
    <property type="match status" value="1"/>
</dbReference>
<dbReference type="PANTHER" id="PTHR13779:SF7">
    <property type="entry name" value="ATPASE WRNIP1"/>
    <property type="match status" value="1"/>
</dbReference>
<dbReference type="CDD" id="cd00009">
    <property type="entry name" value="AAA"/>
    <property type="match status" value="1"/>
</dbReference>
<dbReference type="GO" id="GO:0017116">
    <property type="term" value="F:single-stranded DNA helicase activity"/>
    <property type="evidence" value="ECO:0007669"/>
    <property type="project" value="TreeGrafter"/>
</dbReference>
<comment type="similarity">
    <text evidence="1">Belongs to the AAA ATPase family. RarA/MGS1/WRNIP1 subfamily.</text>
</comment>
<gene>
    <name evidence="5" type="ORF">SAMN04488554_1424</name>
</gene>
<dbReference type="Pfam" id="PF12002">
    <property type="entry name" value="MgsA_C"/>
    <property type="match status" value="1"/>
</dbReference>
<dbReference type="Gene3D" id="3.40.50.300">
    <property type="entry name" value="P-loop containing nucleotide triphosphate hydrolases"/>
    <property type="match status" value="1"/>
</dbReference>
<keyword evidence="2" id="KW-0547">Nucleotide-binding</keyword>
<dbReference type="Gene3D" id="1.10.3710.10">
    <property type="entry name" value="DNA polymerase III clamp loader subunits, C-terminal domain"/>
    <property type="match status" value="1"/>
</dbReference>
<evidence type="ECO:0000256" key="1">
    <source>
        <dbReference type="ARBA" id="ARBA00008959"/>
    </source>
</evidence>
<dbReference type="CDD" id="cd18139">
    <property type="entry name" value="HLD_clamp_RarA"/>
    <property type="match status" value="1"/>
</dbReference>
<dbReference type="EMBL" id="FNTX01000001">
    <property type="protein sequence ID" value="SEE06023.1"/>
    <property type="molecule type" value="Genomic_DNA"/>
</dbReference>
<evidence type="ECO:0000313" key="6">
    <source>
        <dbReference type="Proteomes" id="UP000199220"/>
    </source>
</evidence>
<evidence type="ECO:0000256" key="2">
    <source>
        <dbReference type="ARBA" id="ARBA00022741"/>
    </source>
</evidence>